<dbReference type="HAMAP" id="MF_00033">
    <property type="entry name" value="MurG"/>
    <property type="match status" value="1"/>
</dbReference>
<sequence length="366" mass="38793">MSERKIIFACGGTAGHIEPALAVANAWQRLYINDDILFIGTDAGLEKALVPARGFTLHTINKVVAPRSFSLSALTFPFRLRKAVAQSKAEIAGATVVIGFGGYVSAPVYRAAAALKIPVVIHEANATVGWANRYGARFASRICVARAVDASAPKAFREGEVVGMPLREDVSNAAEYAAPDWSSARAEARKHLGFESTQPLIAVVGGSQGSQALNREVSGIISQLLQRGVQVIHSLGGSNELPEARPGYQPVHYIEAMADVYLAADLVIARSGAVTCAEFATLGRYALFIPLPIGNGEQMKNAQFLVEAGRAEIITQGEFSGHWLMAHLNTLLDRSKALSPQGSTSDLSAAKAIVAIMESAIRGGRS</sequence>
<reference evidence="12" key="1">
    <citation type="submission" date="2020-05" db="EMBL/GenBank/DDBJ databases">
        <authorList>
            <person name="Chiriac C."/>
            <person name="Salcher M."/>
            <person name="Ghai R."/>
            <person name="Kavagutti S V."/>
        </authorList>
    </citation>
    <scope>NUCLEOTIDE SEQUENCE</scope>
</reference>
<dbReference type="SUPFAM" id="SSF53756">
    <property type="entry name" value="UDP-Glycosyltransferase/glycogen phosphorylase"/>
    <property type="match status" value="1"/>
</dbReference>
<evidence type="ECO:0000256" key="9">
    <source>
        <dbReference type="ARBA" id="ARBA00023316"/>
    </source>
</evidence>
<dbReference type="InterPro" id="IPR004276">
    <property type="entry name" value="GlycoTrans_28_N"/>
</dbReference>
<keyword evidence="3" id="KW-0328">Glycosyltransferase</keyword>
<evidence type="ECO:0000256" key="3">
    <source>
        <dbReference type="ARBA" id="ARBA00022676"/>
    </source>
</evidence>
<evidence type="ECO:0000256" key="6">
    <source>
        <dbReference type="ARBA" id="ARBA00022984"/>
    </source>
</evidence>
<dbReference type="PANTHER" id="PTHR21015:SF22">
    <property type="entry name" value="GLYCOSYLTRANSFERASE"/>
    <property type="match status" value="1"/>
</dbReference>
<evidence type="ECO:0000256" key="4">
    <source>
        <dbReference type="ARBA" id="ARBA00022679"/>
    </source>
</evidence>
<dbReference type="GO" id="GO:0051301">
    <property type="term" value="P:cell division"/>
    <property type="evidence" value="ECO:0007669"/>
    <property type="project" value="UniProtKB-KW"/>
</dbReference>
<dbReference type="GO" id="GO:0071555">
    <property type="term" value="P:cell wall organization"/>
    <property type="evidence" value="ECO:0007669"/>
    <property type="project" value="UniProtKB-KW"/>
</dbReference>
<dbReference type="InterPro" id="IPR007235">
    <property type="entry name" value="Glyco_trans_28_C"/>
</dbReference>
<accession>A0A6J7JBH4</accession>
<dbReference type="GO" id="GO:0008360">
    <property type="term" value="P:regulation of cell shape"/>
    <property type="evidence" value="ECO:0007669"/>
    <property type="project" value="UniProtKB-KW"/>
</dbReference>
<dbReference type="Gene3D" id="3.40.50.2000">
    <property type="entry name" value="Glycogen Phosphorylase B"/>
    <property type="match status" value="2"/>
</dbReference>
<proteinExistence type="inferred from homology"/>
<dbReference type="Pfam" id="PF04101">
    <property type="entry name" value="Glyco_tran_28_C"/>
    <property type="match status" value="1"/>
</dbReference>
<keyword evidence="4" id="KW-0808">Transferase</keyword>
<gene>
    <name evidence="12" type="ORF">UFOPK3774_00608</name>
    <name evidence="13" type="ORF">UFOPK4049_00909</name>
</gene>
<feature type="domain" description="Glycosyl transferase family 28 C-terminal" evidence="11">
    <location>
        <begin position="201"/>
        <end position="352"/>
    </location>
</feature>
<dbReference type="InterPro" id="IPR006009">
    <property type="entry name" value="GlcNAc_MurG"/>
</dbReference>
<dbReference type="GO" id="GO:0005975">
    <property type="term" value="P:carbohydrate metabolic process"/>
    <property type="evidence" value="ECO:0007669"/>
    <property type="project" value="InterPro"/>
</dbReference>
<keyword evidence="6" id="KW-0573">Peptidoglycan synthesis</keyword>
<dbReference type="CDD" id="cd03785">
    <property type="entry name" value="GT28_MurG"/>
    <property type="match status" value="1"/>
</dbReference>
<evidence type="ECO:0000313" key="13">
    <source>
        <dbReference type="EMBL" id="CAB5008767.1"/>
    </source>
</evidence>
<evidence type="ECO:0000256" key="1">
    <source>
        <dbReference type="ARBA" id="ARBA00022475"/>
    </source>
</evidence>
<dbReference type="GO" id="GO:0009252">
    <property type="term" value="P:peptidoglycan biosynthetic process"/>
    <property type="evidence" value="ECO:0007669"/>
    <property type="project" value="UniProtKB-KW"/>
</dbReference>
<evidence type="ECO:0000259" key="10">
    <source>
        <dbReference type="Pfam" id="PF03033"/>
    </source>
</evidence>
<evidence type="ECO:0000259" key="11">
    <source>
        <dbReference type="Pfam" id="PF04101"/>
    </source>
</evidence>
<dbReference type="Pfam" id="PF03033">
    <property type="entry name" value="Glyco_transf_28"/>
    <property type="match status" value="1"/>
</dbReference>
<feature type="domain" description="Glycosyltransferase family 28 N-terminal" evidence="10">
    <location>
        <begin position="6"/>
        <end position="142"/>
    </location>
</feature>
<evidence type="ECO:0000313" key="12">
    <source>
        <dbReference type="EMBL" id="CAB4940309.1"/>
    </source>
</evidence>
<keyword evidence="1" id="KW-1003">Cell membrane</keyword>
<evidence type="ECO:0000256" key="7">
    <source>
        <dbReference type="ARBA" id="ARBA00023136"/>
    </source>
</evidence>
<protein>
    <submittedName>
        <fullName evidence="12">Unannotated protein</fullName>
    </submittedName>
</protein>
<keyword evidence="7" id="KW-0472">Membrane</keyword>
<dbReference type="PANTHER" id="PTHR21015">
    <property type="entry name" value="UDP-N-ACETYLGLUCOSAMINE--N-ACETYLMURAMYL-(PENTAPEPTIDE) PYROPHOSPHORYL-UNDECAPRENOL N-ACETYLGLUCOSAMINE TRANSFERASE 1"/>
    <property type="match status" value="1"/>
</dbReference>
<keyword evidence="2" id="KW-0132">Cell division</keyword>
<name>A0A6J7JBH4_9ZZZZ</name>
<keyword evidence="9" id="KW-0961">Cell wall biogenesis/degradation</keyword>
<keyword evidence="8" id="KW-0131">Cell cycle</keyword>
<organism evidence="12">
    <name type="scientific">freshwater metagenome</name>
    <dbReference type="NCBI Taxonomy" id="449393"/>
    <lineage>
        <taxon>unclassified sequences</taxon>
        <taxon>metagenomes</taxon>
        <taxon>ecological metagenomes</taxon>
    </lineage>
</organism>
<dbReference type="EMBL" id="CAFBPB010000119">
    <property type="protein sequence ID" value="CAB5008767.1"/>
    <property type="molecule type" value="Genomic_DNA"/>
</dbReference>
<evidence type="ECO:0000256" key="5">
    <source>
        <dbReference type="ARBA" id="ARBA00022960"/>
    </source>
</evidence>
<dbReference type="AlphaFoldDB" id="A0A6J7JBH4"/>
<dbReference type="EMBL" id="CAFBNG010000096">
    <property type="protein sequence ID" value="CAB4940309.1"/>
    <property type="molecule type" value="Genomic_DNA"/>
</dbReference>
<dbReference type="GO" id="GO:0050511">
    <property type="term" value="F:undecaprenyldiphospho-muramoylpentapeptide beta-N-acetylglucosaminyltransferase activity"/>
    <property type="evidence" value="ECO:0007669"/>
    <property type="project" value="InterPro"/>
</dbReference>
<evidence type="ECO:0000256" key="2">
    <source>
        <dbReference type="ARBA" id="ARBA00022618"/>
    </source>
</evidence>
<evidence type="ECO:0000256" key="8">
    <source>
        <dbReference type="ARBA" id="ARBA00023306"/>
    </source>
</evidence>
<keyword evidence="5" id="KW-0133">Cell shape</keyword>